<protein>
    <submittedName>
        <fullName evidence="1">Uncharacterized protein</fullName>
    </submittedName>
</protein>
<evidence type="ECO:0000313" key="1">
    <source>
        <dbReference type="EMBL" id="KAK7684344.1"/>
    </source>
</evidence>
<dbReference type="Proteomes" id="UP001385951">
    <property type="component" value="Unassembled WGS sequence"/>
</dbReference>
<gene>
    <name evidence="1" type="ORF">QCA50_012668</name>
</gene>
<proteinExistence type="predicted"/>
<keyword evidence="2" id="KW-1185">Reference proteome</keyword>
<name>A0AAW0FY47_9APHY</name>
<sequence>MPVLQEYYCDCERYCQGICRKVNKNTYTKHREYWKQTFSCPFNDFLSALQPGTSSQGQGVSGSQILKQTAQVFPDSSSSKHCREDAIVVSQFAPHEIATPPKSIFMRPISQDGNLGLYPESELTPLPSSPDHRNIPLINLTTEDDNEDNSENATTHPHNVGVNGIDQLFKCEIPQPTLEELKLTKAFIDKLKTATLENSKFSAETIKQLRNPPNEDLPDLSDPFLCLSINLYLATENASESTYDKVCDAVCYCFLIHSDKILSLDQVKRRIAEFTGIYPIQEDMCINSCLAFTGPFKHLDSCPTYYEPRYDPKCLAASQGKDKIPHQTFSTFLIASQVQALMQSSKSALEM</sequence>
<reference evidence="1 2" key="1">
    <citation type="submission" date="2022-09" db="EMBL/GenBank/DDBJ databases">
        <authorList>
            <person name="Palmer J.M."/>
        </authorList>
    </citation>
    <scope>NUCLEOTIDE SEQUENCE [LARGE SCALE GENOMIC DNA]</scope>
    <source>
        <strain evidence="1 2">DSM 7382</strain>
    </source>
</reference>
<dbReference type="EMBL" id="JASBNA010000026">
    <property type="protein sequence ID" value="KAK7684344.1"/>
    <property type="molecule type" value="Genomic_DNA"/>
</dbReference>
<comment type="caution">
    <text evidence="1">The sequence shown here is derived from an EMBL/GenBank/DDBJ whole genome shotgun (WGS) entry which is preliminary data.</text>
</comment>
<dbReference type="AlphaFoldDB" id="A0AAW0FY47"/>
<accession>A0AAW0FY47</accession>
<organism evidence="1 2">
    <name type="scientific">Cerrena zonata</name>
    <dbReference type="NCBI Taxonomy" id="2478898"/>
    <lineage>
        <taxon>Eukaryota</taxon>
        <taxon>Fungi</taxon>
        <taxon>Dikarya</taxon>
        <taxon>Basidiomycota</taxon>
        <taxon>Agaricomycotina</taxon>
        <taxon>Agaricomycetes</taxon>
        <taxon>Polyporales</taxon>
        <taxon>Cerrenaceae</taxon>
        <taxon>Cerrena</taxon>
    </lineage>
</organism>
<evidence type="ECO:0000313" key="2">
    <source>
        <dbReference type="Proteomes" id="UP001385951"/>
    </source>
</evidence>